<dbReference type="EMBL" id="ML143410">
    <property type="protein sequence ID" value="TBU29776.1"/>
    <property type="molecule type" value="Genomic_DNA"/>
</dbReference>
<name>A0A4Q9MU48_9APHY</name>
<dbReference type="Proteomes" id="UP000292957">
    <property type="component" value="Unassembled WGS sequence"/>
</dbReference>
<dbReference type="AlphaFoldDB" id="A0A4Q9MU48"/>
<organism evidence="1">
    <name type="scientific">Dichomitus squalens</name>
    <dbReference type="NCBI Taxonomy" id="114155"/>
    <lineage>
        <taxon>Eukaryota</taxon>
        <taxon>Fungi</taxon>
        <taxon>Dikarya</taxon>
        <taxon>Basidiomycota</taxon>
        <taxon>Agaricomycotina</taxon>
        <taxon>Agaricomycetes</taxon>
        <taxon>Polyporales</taxon>
        <taxon>Polyporaceae</taxon>
        <taxon>Dichomitus</taxon>
    </lineage>
</organism>
<accession>A0A4Q9MU48</accession>
<evidence type="ECO:0000313" key="1">
    <source>
        <dbReference type="EMBL" id="TBU29776.1"/>
    </source>
</evidence>
<proteinExistence type="predicted"/>
<gene>
    <name evidence="1" type="ORF">BD311DRAFT_251963</name>
</gene>
<protein>
    <submittedName>
        <fullName evidence="1">Uncharacterized protein</fullName>
    </submittedName>
</protein>
<sequence>MSLSNIRRISDSHLSSAIADRREDITWHTHLFISILEQVWGADTSRDGARVSRSGTTTPPICFGSCDHSQDHLHKHRTYRSRHVTLSVSFLLENIRRLTDRASHRILFRVCARRRQLYVVGAPQRGVEAQTSLFAWPLTHQRRVCNVLIRFPVVALWPVERVSREPPAQSP</sequence>
<reference evidence="1" key="1">
    <citation type="submission" date="2019-01" db="EMBL/GenBank/DDBJ databases">
        <title>Draft genome sequences of three monokaryotic isolates of the white-rot basidiomycete fungus Dichomitus squalens.</title>
        <authorList>
            <consortium name="DOE Joint Genome Institute"/>
            <person name="Lopez S.C."/>
            <person name="Andreopoulos B."/>
            <person name="Pangilinan J."/>
            <person name="Lipzen A."/>
            <person name="Riley R."/>
            <person name="Ahrendt S."/>
            <person name="Ng V."/>
            <person name="Barry K."/>
            <person name="Daum C."/>
            <person name="Grigoriev I.V."/>
            <person name="Hilden K.S."/>
            <person name="Makela M.R."/>
            <person name="de Vries R.P."/>
        </authorList>
    </citation>
    <scope>NUCLEOTIDE SEQUENCE [LARGE SCALE GENOMIC DNA]</scope>
    <source>
        <strain evidence="1">OM18370.1</strain>
    </source>
</reference>